<dbReference type="AlphaFoldDB" id="A0A182UQ57"/>
<proteinExistence type="predicted"/>
<keyword evidence="3" id="KW-1185">Reference proteome</keyword>
<evidence type="ECO:0000313" key="2">
    <source>
        <dbReference type="EnsemblMetazoa" id="AMEM001727-PA"/>
    </source>
</evidence>
<keyword evidence="1" id="KW-0812">Transmembrane</keyword>
<protein>
    <submittedName>
        <fullName evidence="2">Uncharacterized protein</fullName>
    </submittedName>
</protein>
<dbReference type="VEuPathDB" id="VectorBase:AMEM001727"/>
<organism evidence="2 3">
    <name type="scientific">Anopheles merus</name>
    <name type="common">Mosquito</name>
    <dbReference type="NCBI Taxonomy" id="30066"/>
    <lineage>
        <taxon>Eukaryota</taxon>
        <taxon>Metazoa</taxon>
        <taxon>Ecdysozoa</taxon>
        <taxon>Arthropoda</taxon>
        <taxon>Hexapoda</taxon>
        <taxon>Insecta</taxon>
        <taxon>Pterygota</taxon>
        <taxon>Neoptera</taxon>
        <taxon>Endopterygota</taxon>
        <taxon>Diptera</taxon>
        <taxon>Nematocera</taxon>
        <taxon>Culicoidea</taxon>
        <taxon>Culicidae</taxon>
        <taxon>Anophelinae</taxon>
        <taxon>Anopheles</taxon>
    </lineage>
</organism>
<evidence type="ECO:0000313" key="3">
    <source>
        <dbReference type="Proteomes" id="UP000075903"/>
    </source>
</evidence>
<dbReference type="Proteomes" id="UP000075903">
    <property type="component" value="Unassembled WGS sequence"/>
</dbReference>
<name>A0A182UQ57_ANOME</name>
<sequence>MATIATSEDPIPMIKISQKLDSWSTVCIISGALVASGIHLCSRLHMLPRQQHLPQNLLVTLFVVQTTKQPTGRSGSASSHTSMPSLHSPSLHWYETHFRLLSANRARLSEPFITISTGNGGARGKTEKG</sequence>
<reference evidence="2" key="1">
    <citation type="submission" date="2020-05" db="UniProtKB">
        <authorList>
            <consortium name="EnsemblMetazoa"/>
        </authorList>
    </citation>
    <scope>IDENTIFICATION</scope>
    <source>
        <strain evidence="2">MAF</strain>
    </source>
</reference>
<feature type="transmembrane region" description="Helical" evidence="1">
    <location>
        <begin position="22"/>
        <end position="41"/>
    </location>
</feature>
<accession>A0A182UQ57</accession>
<keyword evidence="1" id="KW-1133">Transmembrane helix</keyword>
<dbReference type="EnsemblMetazoa" id="AMEM001727-RA">
    <property type="protein sequence ID" value="AMEM001727-PA"/>
    <property type="gene ID" value="AMEM001727"/>
</dbReference>
<evidence type="ECO:0000256" key="1">
    <source>
        <dbReference type="SAM" id="Phobius"/>
    </source>
</evidence>
<keyword evidence="1" id="KW-0472">Membrane</keyword>